<dbReference type="PANTHER" id="PTHR11440">
    <property type="entry name" value="LECITHIN-CHOLESTEROL ACYLTRANSFERASE-RELATED"/>
    <property type="match status" value="1"/>
</dbReference>
<organism evidence="3 4">
    <name type="scientific">Cupriavidus neocaledonicus</name>
    <dbReference type="NCBI Taxonomy" id="1040979"/>
    <lineage>
        <taxon>Bacteria</taxon>
        <taxon>Pseudomonadati</taxon>
        <taxon>Pseudomonadota</taxon>
        <taxon>Betaproteobacteria</taxon>
        <taxon>Burkholderiales</taxon>
        <taxon>Burkholderiaceae</taxon>
        <taxon>Cupriavidus</taxon>
    </lineage>
</organism>
<accession>A0A375GZ61</accession>
<dbReference type="InterPro" id="IPR029058">
    <property type="entry name" value="AB_hydrolase_fold"/>
</dbReference>
<dbReference type="InterPro" id="IPR012908">
    <property type="entry name" value="PGAP1-ab_dom-like"/>
</dbReference>
<gene>
    <name evidence="3" type="ORF">CBM2607_10311</name>
</gene>
<dbReference type="SUPFAM" id="SSF53474">
    <property type="entry name" value="alpha/beta-Hydrolases"/>
    <property type="match status" value="1"/>
</dbReference>
<evidence type="ECO:0000256" key="1">
    <source>
        <dbReference type="SAM" id="MobiDB-lite"/>
    </source>
</evidence>
<evidence type="ECO:0000259" key="2">
    <source>
        <dbReference type="Pfam" id="PF07819"/>
    </source>
</evidence>
<dbReference type="Proteomes" id="UP000255168">
    <property type="component" value="Chromosome I"/>
</dbReference>
<dbReference type="Gene3D" id="3.40.50.1820">
    <property type="entry name" value="alpha/beta hydrolase"/>
    <property type="match status" value="1"/>
</dbReference>
<reference evidence="3 4" key="1">
    <citation type="submission" date="2018-01" db="EMBL/GenBank/DDBJ databases">
        <authorList>
            <person name="Clerissi C."/>
        </authorList>
    </citation>
    <scope>NUCLEOTIDE SEQUENCE [LARGE SCALE GENOMIC DNA]</scope>
    <source>
        <strain evidence="3">Cupriavidus taiwanensis STM 6160</strain>
    </source>
</reference>
<protein>
    <recommendedName>
        <fullName evidence="2">GPI inositol-deacylase PGAP1-like alpha/beta domain-containing protein</fullName>
    </recommendedName>
</protein>
<feature type="domain" description="GPI inositol-deacylase PGAP1-like alpha/beta" evidence="2">
    <location>
        <begin position="235"/>
        <end position="274"/>
    </location>
</feature>
<dbReference type="EMBL" id="LT984806">
    <property type="protein sequence ID" value="SPD45374.1"/>
    <property type="molecule type" value="Genomic_DNA"/>
</dbReference>
<sequence>MTKRAEEAMQNERNPSDPEVVISRTRDIDGRPVFDTHLTPTEDTRTKVIETKLPAVIPIVFLPGIMGTNLKNKKTGNAAWRPPNMSLNLADILGVVAALATWGIRGPKQRQQILKAEDLTVDDGGSIDVGESGLAKETAHKRGWGSVLRTSYNPVMGLLEARTSRIVANRTLQGWWSTEGLRPPGDYGEETGQPPLTEPELMKAARYDFDVWCAGYNWLQSNRKSAEDVRQYIENTVLRHYREQKPPVPADKVILVTHSMGGLVARALTNLVGYEKVLGVVHGVLPATGAPAIYHHMRAGYEGPEQLILGSNAGEVTAVVANSAGALELCPTFDHRDGQAWLFLQSNHGEVVTDTAGLPCAFPRAEDPYDEIYKNPAWYGLVPEANTKFLNLREDLSDHEDSEVDPRGNFGKLIDQVASFHRDLAGQYHPVTYVHYGADDSRPMHSWQDIVWRGNPHAFPTSAFPADDDGNGRFRHRALTDAPALTATRGHGDGTVPAFSGQAPRDAGVEASFRHGSNGTGPENAGRKGYDHQGSYNDPRARWATLYGIAKIAQLADWHSSDK</sequence>
<feature type="region of interest" description="Disordered" evidence="1">
    <location>
        <begin position="485"/>
        <end position="534"/>
    </location>
</feature>
<evidence type="ECO:0000313" key="3">
    <source>
        <dbReference type="EMBL" id="SPD45374.1"/>
    </source>
</evidence>
<dbReference type="Pfam" id="PF07819">
    <property type="entry name" value="PGAP1"/>
    <property type="match status" value="1"/>
</dbReference>
<proteinExistence type="predicted"/>
<name>A0A375GZ61_9BURK</name>
<dbReference type="GO" id="GO:0016788">
    <property type="term" value="F:hydrolase activity, acting on ester bonds"/>
    <property type="evidence" value="ECO:0007669"/>
    <property type="project" value="InterPro"/>
</dbReference>
<dbReference type="AlphaFoldDB" id="A0A375GZ61"/>
<evidence type="ECO:0000313" key="4">
    <source>
        <dbReference type="Proteomes" id="UP000255168"/>
    </source>
</evidence>